<feature type="region of interest" description="Disordered" evidence="1">
    <location>
        <begin position="652"/>
        <end position="697"/>
    </location>
</feature>
<keyword evidence="3" id="KW-1185">Reference proteome</keyword>
<protein>
    <submittedName>
        <fullName evidence="2">Uncharacterized protein</fullName>
    </submittedName>
</protein>
<evidence type="ECO:0000313" key="2">
    <source>
        <dbReference type="EMBL" id="GJJ74588.1"/>
    </source>
</evidence>
<dbReference type="OrthoDB" id="2922289at2759"/>
<evidence type="ECO:0000313" key="3">
    <source>
        <dbReference type="Proteomes" id="UP000827284"/>
    </source>
</evidence>
<reference evidence="2" key="2">
    <citation type="journal article" date="2022" name="Microbiol. Resour. Announc.">
        <title>Whole-Genome Sequence of Entomortierella parvispora E1425, a Mucoromycotan Fungus Associated with Burkholderiaceae-Related Endosymbiotic Bacteria.</title>
        <authorList>
            <person name="Herlambang A."/>
            <person name="Guo Y."/>
            <person name="Takashima Y."/>
            <person name="Narisawa K."/>
            <person name="Ohta H."/>
            <person name="Nishizawa T."/>
        </authorList>
    </citation>
    <scope>NUCLEOTIDE SEQUENCE</scope>
    <source>
        <strain evidence="2">E1425</strain>
    </source>
</reference>
<dbReference type="PANTHER" id="PTHR40788:SF2">
    <property type="entry name" value="CLR5 DOMAIN-CONTAINING PROTEIN"/>
    <property type="match status" value="1"/>
</dbReference>
<dbReference type="PANTHER" id="PTHR40788">
    <property type="entry name" value="CLR5 DOMAIN-CONTAINING PROTEIN-RELATED"/>
    <property type="match status" value="1"/>
</dbReference>
<organism evidence="2 3">
    <name type="scientific">Entomortierella parvispora</name>
    <dbReference type="NCBI Taxonomy" id="205924"/>
    <lineage>
        <taxon>Eukaryota</taxon>
        <taxon>Fungi</taxon>
        <taxon>Fungi incertae sedis</taxon>
        <taxon>Mucoromycota</taxon>
        <taxon>Mortierellomycotina</taxon>
        <taxon>Mortierellomycetes</taxon>
        <taxon>Mortierellales</taxon>
        <taxon>Mortierellaceae</taxon>
        <taxon>Entomortierella</taxon>
    </lineage>
</organism>
<dbReference type="Proteomes" id="UP000827284">
    <property type="component" value="Unassembled WGS sequence"/>
</dbReference>
<proteinExistence type="predicted"/>
<accession>A0A9P3LXZ3</accession>
<evidence type="ECO:0000256" key="1">
    <source>
        <dbReference type="SAM" id="MobiDB-lite"/>
    </source>
</evidence>
<name>A0A9P3LXZ3_9FUNG</name>
<sequence length="806" mass="93417">MFDSWFFEEDEYVPPPKPIVLSAEIIDMGSKLYVKKIFEDWNLLNHIILRHEATIQKKWLKKSREQRRNTLLHAWPEMPKKHRPDMEVFLEEKSLHPSTNPAYLWPDINQEDLLKPKILPIFLNARARHYPSFFAGADADSFKFARSAGKVTPAFLHEHTMMFTGHNSSSTYGRLYSWEENDDAFEWQVSGRGVQGGLGLMVLKVQERVYRFLADCCLHILQMTREAAMADTTPIEPEPKAQSMIEGPVTSLSDIATATPYSVPAKLDLASLRELIAARRSDAEDHFWSLREDPSYFENAILQTKEHRQEFLMDIHGELHSLVSPHLTREFWRRVAHKVIMEAHCLLEVWHILLNQIDELMALLKKYEGQLKEESPLPKDLLNCFLDLEFSLGIYMDVPLHILKHIVVASPPLRAWFARKPEVHPLLLMEVVVKPYVSKDVTQMKLIWLLQALCDDQQRHHAGALPLLDMMERLVENDPKSRNLFSAKVSSTIGDYSLFAEVQRQIRLFQPWASTFDRYAAEREAISRSNYIKRTRRMMQVDEAFKSINTSAADPTDKKFYYPVDKRRTKENTLAMQKAERNLDKYWDEIDRLMLKTANDSKNGKWTCLLSSDRTLQRTPDWVEPAPAVSVQEKKKKEVQVEELMLGLELRSESTTDNNEMKQQQKEKVKTRGTAASAETSLAPETTEETDDSAPVDQEPTFKLDSRALKVFSTLFHQPSMTSLPGEIPWIDFLYAMRKMGFTETKMYGSVWHFSPVGTDLGRSIQIHEPHPSKKIPFNTARRIGRRLFRNYGWRGDMFVHEDPKA</sequence>
<reference evidence="2" key="1">
    <citation type="submission" date="2021-11" db="EMBL/GenBank/DDBJ databases">
        <authorList>
            <person name="Herlambang A."/>
            <person name="Guo Y."/>
            <person name="Takashima Y."/>
            <person name="Nishizawa T."/>
        </authorList>
    </citation>
    <scope>NUCLEOTIDE SEQUENCE</scope>
    <source>
        <strain evidence="2">E1425</strain>
    </source>
</reference>
<feature type="compositionally biased region" description="Basic and acidic residues" evidence="1">
    <location>
        <begin position="652"/>
        <end position="670"/>
    </location>
</feature>
<dbReference type="EMBL" id="BQFW01000009">
    <property type="protein sequence ID" value="GJJ74588.1"/>
    <property type="molecule type" value="Genomic_DNA"/>
</dbReference>
<comment type="caution">
    <text evidence="2">The sequence shown here is derived from an EMBL/GenBank/DDBJ whole genome shotgun (WGS) entry which is preliminary data.</text>
</comment>
<dbReference type="AlphaFoldDB" id="A0A9P3LXZ3"/>
<gene>
    <name evidence="2" type="ORF">EMPS_06946</name>
</gene>